<dbReference type="STRING" id="1122155.SAMN02745158_02029"/>
<protein>
    <submittedName>
        <fullName evidence="2">SseB protein N-terminal domain-containing protein</fullName>
    </submittedName>
</protein>
<proteinExistence type="predicted"/>
<dbReference type="OrthoDB" id="1763382at2"/>
<dbReference type="RefSeq" id="WP_072851288.1">
    <property type="nucleotide sequence ID" value="NZ_FQVI01000009.1"/>
</dbReference>
<accession>A0A1M4XMZ0</accession>
<evidence type="ECO:0000313" key="2">
    <source>
        <dbReference type="EMBL" id="SHE94572.1"/>
    </source>
</evidence>
<keyword evidence="3" id="KW-1185">Reference proteome</keyword>
<sequence length="265" mass="30941">MDKNQVLKKLQMMEVMYVPYARATNMPFIVCDEETYNDQIFIFREEKDVQIFAKEYTAKSIPLMGVKFKNDQFLNFYTSLFTMGVNAIVYTEGEESVELELLELVQPPDYSQLPEEKRPLSNPQLQLTGLYFMQELRRKVDNEEKKNLPELEEEMAANLVKARYIVSMRVNEKDDQEVEGGKKSEVQVPFVKNNNGEIFQPVFTDVGEFNKFNREKNLKGVVMNFDKLQSILMEQSKGIVVNPLGFNLIILKEQIPAFVKRFEQE</sequence>
<dbReference type="EMBL" id="FQVI01000009">
    <property type="protein sequence ID" value="SHE94572.1"/>
    <property type="molecule type" value="Genomic_DNA"/>
</dbReference>
<evidence type="ECO:0000313" key="3">
    <source>
        <dbReference type="Proteomes" id="UP000184245"/>
    </source>
</evidence>
<dbReference type="Proteomes" id="UP000184245">
    <property type="component" value="Unassembled WGS sequence"/>
</dbReference>
<reference evidence="2 3" key="1">
    <citation type="submission" date="2016-11" db="EMBL/GenBank/DDBJ databases">
        <authorList>
            <person name="Jaros S."/>
            <person name="Januszkiewicz K."/>
            <person name="Wedrychowicz H."/>
        </authorList>
    </citation>
    <scope>NUCLEOTIDE SEQUENCE [LARGE SCALE GENOMIC DNA]</scope>
    <source>
        <strain evidence="2 3">DSM 17459</strain>
    </source>
</reference>
<evidence type="ECO:0000259" key="1">
    <source>
        <dbReference type="Pfam" id="PF07179"/>
    </source>
</evidence>
<organism evidence="2 3">
    <name type="scientific">Lactonifactor longoviformis DSM 17459</name>
    <dbReference type="NCBI Taxonomy" id="1122155"/>
    <lineage>
        <taxon>Bacteria</taxon>
        <taxon>Bacillati</taxon>
        <taxon>Bacillota</taxon>
        <taxon>Clostridia</taxon>
        <taxon>Eubacteriales</taxon>
        <taxon>Clostridiaceae</taxon>
        <taxon>Lactonifactor</taxon>
    </lineage>
</organism>
<dbReference type="InterPro" id="IPR009839">
    <property type="entry name" value="SseB_N"/>
</dbReference>
<dbReference type="Pfam" id="PF07179">
    <property type="entry name" value="SseB"/>
    <property type="match status" value="1"/>
</dbReference>
<feature type="domain" description="SseB protein N-terminal" evidence="1">
    <location>
        <begin position="150"/>
        <end position="255"/>
    </location>
</feature>
<name>A0A1M4XMZ0_9CLOT</name>
<dbReference type="AlphaFoldDB" id="A0A1M4XMZ0"/>
<gene>
    <name evidence="2" type="ORF">SAMN02745158_02029</name>
</gene>